<keyword evidence="8" id="KW-1185">Reference proteome</keyword>
<dbReference type="RefSeq" id="WP_113657162.1">
    <property type="nucleotide sequence ID" value="NZ_KZ845663.1"/>
</dbReference>
<name>A0A364K8C6_9BACL</name>
<dbReference type="EMBL" id="QJKK01000001">
    <property type="protein sequence ID" value="RAL26556.1"/>
    <property type="molecule type" value="Genomic_DNA"/>
</dbReference>
<proteinExistence type="inferred from homology"/>
<evidence type="ECO:0000313" key="7">
    <source>
        <dbReference type="EMBL" id="RAL26556.1"/>
    </source>
</evidence>
<gene>
    <name evidence="6 7" type="primary">xseB</name>
    <name evidence="7" type="ORF">DL897_00450</name>
</gene>
<dbReference type="Pfam" id="PF02609">
    <property type="entry name" value="Exonuc_VII_S"/>
    <property type="match status" value="1"/>
</dbReference>
<dbReference type="EC" id="3.1.11.6" evidence="6"/>
<evidence type="ECO:0000256" key="4">
    <source>
        <dbReference type="ARBA" id="ARBA00022801"/>
    </source>
</evidence>
<dbReference type="InterPro" id="IPR003761">
    <property type="entry name" value="Exonuc_VII_S"/>
</dbReference>
<dbReference type="GO" id="GO:0009318">
    <property type="term" value="C:exodeoxyribonuclease VII complex"/>
    <property type="evidence" value="ECO:0007669"/>
    <property type="project" value="UniProtKB-UniRule"/>
</dbReference>
<dbReference type="Gene3D" id="1.10.287.1040">
    <property type="entry name" value="Exonuclease VII, small subunit"/>
    <property type="match status" value="1"/>
</dbReference>
<keyword evidence="3 6" id="KW-0540">Nuclease</keyword>
<reference evidence="7 8" key="2">
    <citation type="submission" date="2018-06" db="EMBL/GenBank/DDBJ databases">
        <authorList>
            <person name="Zhirakovskaya E."/>
        </authorList>
    </citation>
    <scope>NUCLEOTIDE SEQUENCE [LARGE SCALE GENOMIC DNA]</scope>
    <source>
        <strain evidence="7 8">FBKL4.011</strain>
    </source>
</reference>
<evidence type="ECO:0000256" key="3">
    <source>
        <dbReference type="ARBA" id="ARBA00022722"/>
    </source>
</evidence>
<dbReference type="HAMAP" id="MF_00337">
    <property type="entry name" value="Exonuc_7_S"/>
    <property type="match status" value="1"/>
</dbReference>
<evidence type="ECO:0000256" key="2">
    <source>
        <dbReference type="ARBA" id="ARBA00022490"/>
    </source>
</evidence>
<dbReference type="GO" id="GO:0006308">
    <property type="term" value="P:DNA catabolic process"/>
    <property type="evidence" value="ECO:0007669"/>
    <property type="project" value="UniProtKB-UniRule"/>
</dbReference>
<evidence type="ECO:0000256" key="6">
    <source>
        <dbReference type="HAMAP-Rule" id="MF_00337"/>
    </source>
</evidence>
<comment type="subcellular location">
    <subcellularLocation>
        <location evidence="6">Cytoplasm</location>
    </subcellularLocation>
</comment>
<keyword evidence="2 6" id="KW-0963">Cytoplasm</keyword>
<reference evidence="7 8" key="1">
    <citation type="submission" date="2018-06" db="EMBL/GenBank/DDBJ databases">
        <title>Thermoflavimicrobium daqus sp. nov., a thermophilic microbe isolated from Moutai-flavour Daqu.</title>
        <authorList>
            <person name="Wang X."/>
            <person name="Zhou H."/>
        </authorList>
    </citation>
    <scope>NUCLEOTIDE SEQUENCE [LARGE SCALE GENOMIC DNA]</scope>
    <source>
        <strain evidence="7 8">FBKL4.011</strain>
    </source>
</reference>
<dbReference type="NCBIfam" id="TIGR01280">
    <property type="entry name" value="xseB"/>
    <property type="match status" value="1"/>
</dbReference>
<comment type="similarity">
    <text evidence="1 6">Belongs to the XseB family.</text>
</comment>
<dbReference type="OrthoDB" id="9798666at2"/>
<evidence type="ECO:0000256" key="5">
    <source>
        <dbReference type="ARBA" id="ARBA00022839"/>
    </source>
</evidence>
<keyword evidence="5 6" id="KW-0269">Exonuclease</keyword>
<accession>A0A364K8C6</accession>
<evidence type="ECO:0000256" key="1">
    <source>
        <dbReference type="ARBA" id="ARBA00009998"/>
    </source>
</evidence>
<comment type="catalytic activity">
    <reaction evidence="6">
        <text>Exonucleolytic cleavage in either 5'- to 3'- or 3'- to 5'-direction to yield nucleoside 5'-phosphates.</text>
        <dbReference type="EC" id="3.1.11.6"/>
    </reaction>
</comment>
<dbReference type="GO" id="GO:0008855">
    <property type="term" value="F:exodeoxyribonuclease VII activity"/>
    <property type="evidence" value="ECO:0007669"/>
    <property type="project" value="UniProtKB-UniRule"/>
</dbReference>
<organism evidence="7 8">
    <name type="scientific">Thermoflavimicrobium daqui</name>
    <dbReference type="NCBI Taxonomy" id="2137476"/>
    <lineage>
        <taxon>Bacteria</taxon>
        <taxon>Bacillati</taxon>
        <taxon>Bacillota</taxon>
        <taxon>Bacilli</taxon>
        <taxon>Bacillales</taxon>
        <taxon>Thermoactinomycetaceae</taxon>
        <taxon>Thermoflavimicrobium</taxon>
    </lineage>
</organism>
<comment type="subunit">
    <text evidence="6">Heterooligomer composed of large and small subunits.</text>
</comment>
<protein>
    <recommendedName>
        <fullName evidence="6">Exodeoxyribonuclease 7 small subunit</fullName>
        <ecNumber evidence="6">3.1.11.6</ecNumber>
    </recommendedName>
    <alternativeName>
        <fullName evidence="6">Exodeoxyribonuclease VII small subunit</fullName>
        <shortName evidence="6">Exonuclease VII small subunit</shortName>
    </alternativeName>
</protein>
<dbReference type="PANTHER" id="PTHR34137">
    <property type="entry name" value="EXODEOXYRIBONUCLEASE 7 SMALL SUBUNIT"/>
    <property type="match status" value="1"/>
</dbReference>
<keyword evidence="4 6" id="KW-0378">Hydrolase</keyword>
<dbReference type="GO" id="GO:0005829">
    <property type="term" value="C:cytosol"/>
    <property type="evidence" value="ECO:0007669"/>
    <property type="project" value="TreeGrafter"/>
</dbReference>
<comment type="caution">
    <text evidence="7">The sequence shown here is derived from an EMBL/GenBank/DDBJ whole genome shotgun (WGS) entry which is preliminary data.</text>
</comment>
<sequence length="83" mass="9718">MSDQNQIESLPFEKAIERLEEVVRLLEKGDVPLEEAIRLFDEGMKLAGACNQKLEWAEQQIEMLVQENGEWIRKPFLSEEELE</sequence>
<dbReference type="InterPro" id="IPR037004">
    <property type="entry name" value="Exonuc_VII_ssu_sf"/>
</dbReference>
<dbReference type="SUPFAM" id="SSF116842">
    <property type="entry name" value="XseB-like"/>
    <property type="match status" value="1"/>
</dbReference>
<dbReference type="AlphaFoldDB" id="A0A364K8C6"/>
<evidence type="ECO:0000313" key="8">
    <source>
        <dbReference type="Proteomes" id="UP000251213"/>
    </source>
</evidence>
<dbReference type="PANTHER" id="PTHR34137:SF1">
    <property type="entry name" value="EXODEOXYRIBONUCLEASE 7 SMALL SUBUNIT"/>
    <property type="match status" value="1"/>
</dbReference>
<comment type="function">
    <text evidence="6">Bidirectionally degrades single-stranded DNA into large acid-insoluble oligonucleotides, which are then degraded further into small acid-soluble oligonucleotides.</text>
</comment>
<dbReference type="Proteomes" id="UP000251213">
    <property type="component" value="Unassembled WGS sequence"/>
</dbReference>